<evidence type="ECO:0000256" key="4">
    <source>
        <dbReference type="ARBA" id="ARBA00022679"/>
    </source>
</evidence>
<protein>
    <recommendedName>
        <fullName evidence="10">Hexosyltransferase</fullName>
        <ecNumber evidence="10">2.4.1.-</ecNumber>
    </recommendedName>
</protein>
<evidence type="ECO:0000256" key="10">
    <source>
        <dbReference type="RuleBase" id="RU363063"/>
    </source>
</evidence>
<dbReference type="CTD" id="9828765"/>
<evidence type="ECO:0000256" key="5">
    <source>
        <dbReference type="ARBA" id="ARBA00022692"/>
    </source>
</evidence>
<dbReference type="GO" id="GO:0016758">
    <property type="term" value="F:hexosyltransferase activity"/>
    <property type="evidence" value="ECO:0007669"/>
    <property type="project" value="InterPro"/>
</dbReference>
<gene>
    <name evidence="11" type="ORF">GCK72_017234</name>
</gene>
<proteinExistence type="inferred from homology"/>
<comment type="similarity">
    <text evidence="2 10">Belongs to the glycosyltransferase 31 family.</text>
</comment>
<evidence type="ECO:0000256" key="8">
    <source>
        <dbReference type="ARBA" id="ARBA00023034"/>
    </source>
</evidence>
<comment type="subcellular location">
    <subcellularLocation>
        <location evidence="1 10">Golgi apparatus membrane</location>
        <topology evidence="1 10">Single-pass type II membrane protein</topology>
    </subcellularLocation>
</comment>
<dbReference type="Gene3D" id="3.90.550.50">
    <property type="match status" value="1"/>
</dbReference>
<dbReference type="KEGG" id="crq:GCK72_017234"/>
<evidence type="ECO:0000256" key="7">
    <source>
        <dbReference type="ARBA" id="ARBA00022989"/>
    </source>
</evidence>
<keyword evidence="9" id="KW-0472">Membrane</keyword>
<organism evidence="11 12">
    <name type="scientific">Caenorhabditis remanei</name>
    <name type="common">Caenorhabditis vulgaris</name>
    <dbReference type="NCBI Taxonomy" id="31234"/>
    <lineage>
        <taxon>Eukaryota</taxon>
        <taxon>Metazoa</taxon>
        <taxon>Ecdysozoa</taxon>
        <taxon>Nematoda</taxon>
        <taxon>Chromadorea</taxon>
        <taxon>Rhabditida</taxon>
        <taxon>Rhabditina</taxon>
        <taxon>Rhabditomorpha</taxon>
        <taxon>Rhabditoidea</taxon>
        <taxon>Rhabditidae</taxon>
        <taxon>Peloderinae</taxon>
        <taxon>Caenorhabditis</taxon>
    </lineage>
</organism>
<reference evidence="11 12" key="1">
    <citation type="submission" date="2019-12" db="EMBL/GenBank/DDBJ databases">
        <title>Chromosome-level assembly of the Caenorhabditis remanei genome.</title>
        <authorList>
            <person name="Teterina A.A."/>
            <person name="Willis J.H."/>
            <person name="Phillips P.C."/>
        </authorList>
    </citation>
    <scope>NUCLEOTIDE SEQUENCE [LARGE SCALE GENOMIC DNA]</scope>
    <source>
        <strain evidence="11 12">PX506</strain>
        <tissue evidence="11">Whole organism</tissue>
    </source>
</reference>
<keyword evidence="4" id="KW-0808">Transferase</keyword>
<evidence type="ECO:0000256" key="2">
    <source>
        <dbReference type="ARBA" id="ARBA00008661"/>
    </source>
</evidence>
<dbReference type="RefSeq" id="XP_003097591.2">
    <property type="nucleotide sequence ID" value="XM_003097543.2"/>
</dbReference>
<dbReference type="GeneID" id="9828765"/>
<evidence type="ECO:0000256" key="6">
    <source>
        <dbReference type="ARBA" id="ARBA00022968"/>
    </source>
</evidence>
<dbReference type="EC" id="2.4.1.-" evidence="10"/>
<comment type="caution">
    <text evidence="11">The sequence shown here is derived from an EMBL/GenBank/DDBJ whole genome shotgun (WGS) entry which is preliminary data.</text>
</comment>
<dbReference type="Pfam" id="PF01762">
    <property type="entry name" value="Galactosyl_T"/>
    <property type="match status" value="1"/>
</dbReference>
<evidence type="ECO:0000256" key="3">
    <source>
        <dbReference type="ARBA" id="ARBA00022676"/>
    </source>
</evidence>
<dbReference type="GO" id="GO:0006493">
    <property type="term" value="P:protein O-linked glycosylation"/>
    <property type="evidence" value="ECO:0007669"/>
    <property type="project" value="TreeGrafter"/>
</dbReference>
<keyword evidence="3 10" id="KW-0328">Glycosyltransferase</keyword>
<name>A0A6A5G7C7_CAERE</name>
<keyword evidence="6" id="KW-0735">Signal-anchor</keyword>
<dbReference type="Proteomes" id="UP000483820">
    <property type="component" value="Chromosome V"/>
</dbReference>
<dbReference type="EMBL" id="WUAV01000005">
    <property type="protein sequence ID" value="KAF1750683.1"/>
    <property type="molecule type" value="Genomic_DNA"/>
</dbReference>
<keyword evidence="7" id="KW-1133">Transmembrane helix</keyword>
<keyword evidence="8 10" id="KW-0333">Golgi apparatus</keyword>
<dbReference type="InterPro" id="IPR002659">
    <property type="entry name" value="Glyco_trans_31"/>
</dbReference>
<sequence length="332" mass="38282">MNYRITAVLFGVVFLIIIFINEDGRALSKADKLCIQKEWHQNPTIKETTDHGSSFFIAFGDVQKRMEWLHLPEIVTSEKSEILMLVQSRSENLGRRNVLRRTWMDENSSQMTREGRMKALFLVGIVQKDENNKKILLEEAKLYGDLIVVDLIDNYVGLTYKTIASLLYATSKAPKFQLIGKIDEDVAFFPDRLINLLYNDVIDTNTSTLYGEIVREGGEVNHDKSKRWHVTEKAYRCKKYTECLSGPFYLATRKAALDILSATKHRNFISIEDVFITGLLADDVGVTRKSLPMLYMLPGDKTAEEKTDILAWHTSKNNDQYMEFLMKNWRTT</sequence>
<dbReference type="AlphaFoldDB" id="A0A6A5G7C7"/>
<accession>A0A6A5G7C7</accession>
<dbReference type="PANTHER" id="PTHR11214:SF391">
    <property type="entry name" value="BETA-1,3-GALACTOSYLTRANSFERASE BRE-2-RELATED"/>
    <property type="match status" value="1"/>
</dbReference>
<evidence type="ECO:0000313" key="12">
    <source>
        <dbReference type="Proteomes" id="UP000483820"/>
    </source>
</evidence>
<evidence type="ECO:0000256" key="9">
    <source>
        <dbReference type="ARBA" id="ARBA00023136"/>
    </source>
</evidence>
<evidence type="ECO:0000313" key="11">
    <source>
        <dbReference type="EMBL" id="KAF1750683.1"/>
    </source>
</evidence>
<keyword evidence="5" id="KW-0812">Transmembrane</keyword>
<dbReference type="GO" id="GO:0000139">
    <property type="term" value="C:Golgi membrane"/>
    <property type="evidence" value="ECO:0007669"/>
    <property type="project" value="UniProtKB-SubCell"/>
</dbReference>
<dbReference type="PANTHER" id="PTHR11214">
    <property type="entry name" value="BETA-1,3-N-ACETYLGLUCOSAMINYLTRANSFERASE"/>
    <property type="match status" value="1"/>
</dbReference>
<evidence type="ECO:0000256" key="1">
    <source>
        <dbReference type="ARBA" id="ARBA00004323"/>
    </source>
</evidence>